<proteinExistence type="predicted"/>
<dbReference type="AlphaFoldDB" id="V4A578"/>
<reference evidence="2 3" key="1">
    <citation type="journal article" date="2013" name="Nature">
        <title>Insights into bilaterian evolution from three spiralian genomes.</title>
        <authorList>
            <person name="Simakov O."/>
            <person name="Marletaz F."/>
            <person name="Cho S.J."/>
            <person name="Edsinger-Gonzales E."/>
            <person name="Havlak P."/>
            <person name="Hellsten U."/>
            <person name="Kuo D.H."/>
            <person name="Larsson T."/>
            <person name="Lv J."/>
            <person name="Arendt D."/>
            <person name="Savage R."/>
            <person name="Osoegawa K."/>
            <person name="de Jong P."/>
            <person name="Grimwood J."/>
            <person name="Chapman J.A."/>
            <person name="Shapiro H."/>
            <person name="Aerts A."/>
            <person name="Otillar R.P."/>
            <person name="Terry A.Y."/>
            <person name="Boore J.L."/>
            <person name="Grigoriev I.V."/>
            <person name="Lindberg D.R."/>
            <person name="Seaver E.C."/>
            <person name="Weisblat D.A."/>
            <person name="Putnam N.H."/>
            <person name="Rokhsar D.S."/>
        </authorList>
    </citation>
    <scope>NUCLEOTIDE SEQUENCE [LARGE SCALE GENOMIC DNA]</scope>
</reference>
<evidence type="ECO:0000313" key="2">
    <source>
        <dbReference type="EMBL" id="ESO91832.1"/>
    </source>
</evidence>
<evidence type="ECO:0000313" key="3">
    <source>
        <dbReference type="Proteomes" id="UP000030746"/>
    </source>
</evidence>
<dbReference type="CTD" id="20239308"/>
<dbReference type="Proteomes" id="UP000030746">
    <property type="component" value="Unassembled WGS sequence"/>
</dbReference>
<accession>V4A578</accession>
<feature type="compositionally biased region" description="Low complexity" evidence="1">
    <location>
        <begin position="50"/>
        <end position="62"/>
    </location>
</feature>
<feature type="compositionally biased region" description="Basic and acidic residues" evidence="1">
    <location>
        <begin position="64"/>
        <end position="79"/>
    </location>
</feature>
<dbReference type="KEGG" id="lgi:LOTGIDRAFT_163194"/>
<gene>
    <name evidence="2" type="ORF">LOTGIDRAFT_163194</name>
</gene>
<dbReference type="GeneID" id="20239308"/>
<sequence length="152" mass="16676">MANSSTSGPKSEMTIISGQNSKEINTEFDMSKALFDKPKRRKPASATVTSSGGKSRSPSRPSGKNKELLRASEKVEGQKTDILSATKPNRGSDSYSTEVQKDKSVVPSKDDNLTILREEMKSLHNDAFAELYKIVRIDRKSKQTFTTISTSG</sequence>
<dbReference type="EMBL" id="KB202199">
    <property type="protein sequence ID" value="ESO91832.1"/>
    <property type="molecule type" value="Genomic_DNA"/>
</dbReference>
<evidence type="ECO:0000256" key="1">
    <source>
        <dbReference type="SAM" id="MobiDB-lite"/>
    </source>
</evidence>
<organism evidence="2 3">
    <name type="scientific">Lottia gigantea</name>
    <name type="common">Giant owl limpet</name>
    <dbReference type="NCBI Taxonomy" id="225164"/>
    <lineage>
        <taxon>Eukaryota</taxon>
        <taxon>Metazoa</taxon>
        <taxon>Spiralia</taxon>
        <taxon>Lophotrochozoa</taxon>
        <taxon>Mollusca</taxon>
        <taxon>Gastropoda</taxon>
        <taxon>Patellogastropoda</taxon>
        <taxon>Lottioidea</taxon>
        <taxon>Lottiidae</taxon>
        <taxon>Lottia</taxon>
    </lineage>
</organism>
<feature type="compositionally biased region" description="Polar residues" evidence="1">
    <location>
        <begin position="1"/>
        <end position="23"/>
    </location>
</feature>
<feature type="compositionally biased region" description="Polar residues" evidence="1">
    <location>
        <begin position="81"/>
        <end position="98"/>
    </location>
</feature>
<dbReference type="RefSeq" id="XP_009057503.1">
    <property type="nucleotide sequence ID" value="XM_009059255.1"/>
</dbReference>
<dbReference type="HOGENOM" id="CLU_1724384_0_0_1"/>
<feature type="region of interest" description="Disordered" evidence="1">
    <location>
        <begin position="1"/>
        <end position="106"/>
    </location>
</feature>
<protein>
    <submittedName>
        <fullName evidence="2">Uncharacterized protein</fullName>
    </submittedName>
</protein>
<keyword evidence="3" id="KW-1185">Reference proteome</keyword>
<name>V4A578_LOTGI</name>